<dbReference type="InterPro" id="IPR000119">
    <property type="entry name" value="Hist_DNA-bd"/>
</dbReference>
<evidence type="ECO:0000256" key="1">
    <source>
        <dbReference type="ARBA" id="ARBA00010529"/>
    </source>
</evidence>
<reference evidence="4" key="1">
    <citation type="journal article" date="2014" name="Int. J. Syst. Evol. Microbiol.">
        <title>Complete genome of a new Firmicutes species belonging to the dominant human colonic microbiota ('Ruminococcus bicirculans') reveals two chromosomes and a selective capacity to utilize plant glucans.</title>
        <authorList>
            <consortium name="NISC Comparative Sequencing Program"/>
            <person name="Wegmann U."/>
            <person name="Louis P."/>
            <person name="Goesmann A."/>
            <person name="Henrissat B."/>
            <person name="Duncan S.H."/>
            <person name="Flint H.J."/>
        </authorList>
    </citation>
    <scope>NUCLEOTIDE SEQUENCE</scope>
    <source>
        <strain evidence="4">NBRC 109915</strain>
    </source>
</reference>
<dbReference type="Gene3D" id="4.10.520.10">
    <property type="entry name" value="IHF-like DNA-binding proteins"/>
    <property type="match status" value="1"/>
</dbReference>
<evidence type="ECO:0008006" key="6">
    <source>
        <dbReference type="Google" id="ProtNLM"/>
    </source>
</evidence>
<name>A0ABQ5VH53_9RHOB</name>
<accession>A0ABQ5VH53</accession>
<comment type="caution">
    <text evidence="4">The sequence shown here is derived from an EMBL/GenBank/DDBJ whole genome shotgun (WGS) entry which is preliminary data.</text>
</comment>
<dbReference type="SUPFAM" id="SSF47729">
    <property type="entry name" value="IHF-like DNA-binding proteins"/>
    <property type="match status" value="1"/>
</dbReference>
<evidence type="ECO:0000313" key="4">
    <source>
        <dbReference type="EMBL" id="GLQ26409.1"/>
    </source>
</evidence>
<keyword evidence="2" id="KW-0238">DNA-binding</keyword>
<sequence>MKSENFVSTAPSKPAKPTRAAKTPKTPAKPKTAAAKPKPTAAKSTGSVLDGSAPAPLKQQAEPRVVDAPQPVIIGPMMRKKELIEAVVQRSGMKKKDVKPVVETMLAVLGEAIGDNRELNLPPLGRVKIRREKQLSNGRVVVAKIRQNTPVETDTLGSGNGISDASDI</sequence>
<dbReference type="Pfam" id="PF00216">
    <property type="entry name" value="Bac_DNA_binding"/>
    <property type="match status" value="1"/>
</dbReference>
<organism evidence="4 5">
    <name type="scientific">Sulfitobacter pacificus</name>
    <dbReference type="NCBI Taxonomy" id="1499314"/>
    <lineage>
        <taxon>Bacteria</taxon>
        <taxon>Pseudomonadati</taxon>
        <taxon>Pseudomonadota</taxon>
        <taxon>Alphaproteobacteria</taxon>
        <taxon>Rhodobacterales</taxon>
        <taxon>Roseobacteraceae</taxon>
        <taxon>Sulfitobacter</taxon>
    </lineage>
</organism>
<dbReference type="InterPro" id="IPR010992">
    <property type="entry name" value="IHF-like_DNA-bd_dom_sf"/>
</dbReference>
<evidence type="ECO:0000256" key="2">
    <source>
        <dbReference type="ARBA" id="ARBA00023125"/>
    </source>
</evidence>
<protein>
    <recommendedName>
        <fullName evidence="6">DNA-binding protein</fullName>
    </recommendedName>
</protein>
<keyword evidence="5" id="KW-1185">Reference proteome</keyword>
<evidence type="ECO:0000313" key="5">
    <source>
        <dbReference type="Proteomes" id="UP001161388"/>
    </source>
</evidence>
<reference evidence="4" key="2">
    <citation type="submission" date="2023-01" db="EMBL/GenBank/DDBJ databases">
        <title>Draft genome sequence of Sulfitobacter pacificus strain NBRC 109915.</title>
        <authorList>
            <person name="Sun Q."/>
            <person name="Mori K."/>
        </authorList>
    </citation>
    <scope>NUCLEOTIDE SEQUENCE</scope>
    <source>
        <strain evidence="4">NBRC 109915</strain>
    </source>
</reference>
<dbReference type="EMBL" id="BSNL01000001">
    <property type="protein sequence ID" value="GLQ26409.1"/>
    <property type="molecule type" value="Genomic_DNA"/>
</dbReference>
<feature type="compositionally biased region" description="Low complexity" evidence="3">
    <location>
        <begin position="9"/>
        <end position="45"/>
    </location>
</feature>
<feature type="region of interest" description="Disordered" evidence="3">
    <location>
        <begin position="1"/>
        <end position="68"/>
    </location>
</feature>
<evidence type="ECO:0000256" key="3">
    <source>
        <dbReference type="SAM" id="MobiDB-lite"/>
    </source>
</evidence>
<gene>
    <name evidence="4" type="ORF">GCM10007927_12120</name>
</gene>
<dbReference type="Proteomes" id="UP001161388">
    <property type="component" value="Unassembled WGS sequence"/>
</dbReference>
<proteinExistence type="inferred from homology"/>
<comment type="similarity">
    <text evidence="1">Belongs to the bacterial histone-like protein family.</text>
</comment>